<dbReference type="Proteomes" id="UP000772618">
    <property type="component" value="Unassembled WGS sequence"/>
</dbReference>
<proteinExistence type="predicted"/>
<accession>A0ABS5VPL7</accession>
<gene>
    <name evidence="2" type="ORF">KK060_08800</name>
</gene>
<dbReference type="Gene3D" id="2.40.160.10">
    <property type="entry name" value="Porin"/>
    <property type="match status" value="1"/>
</dbReference>
<evidence type="ECO:0008006" key="4">
    <source>
        <dbReference type="Google" id="ProtNLM"/>
    </source>
</evidence>
<feature type="chain" id="PRO_5045443907" description="Porin" evidence="1">
    <location>
        <begin position="19"/>
        <end position="400"/>
    </location>
</feature>
<reference evidence="2 3" key="1">
    <citation type="submission" date="2021-05" db="EMBL/GenBank/DDBJ databases">
        <title>A Polyphasic approach of four new species of the genus Ohtaekwangia: Ohtaekwangia histidinii sp. nov., Ohtaekwangia cretensis sp. nov., Ohtaekwangia indiensis sp. nov., Ohtaekwangia reichenbachii sp. nov. from diverse environment.</title>
        <authorList>
            <person name="Octaviana S."/>
        </authorList>
    </citation>
    <scope>NUCLEOTIDE SEQUENCE [LARGE SCALE GENOMIC DNA]</scope>
    <source>
        <strain evidence="2 3">PWU20</strain>
    </source>
</reference>
<evidence type="ECO:0000256" key="1">
    <source>
        <dbReference type="SAM" id="SignalP"/>
    </source>
</evidence>
<dbReference type="InterPro" id="IPR010870">
    <property type="entry name" value="Porin_O/P"/>
</dbReference>
<sequence length="400" mass="45390">MKKLLLSFLLGTPFFSIAQESYWIKQDSLFKYVQPVASLQLWSAYTIGEKEQLSENGPLERVQDRVNFLTRRARIGFKGKPYKKLSYALTIQYDNLGKDRFGAIRGGTNTGQLGILDAYATWKITKNDIASVTVGYFHPQYSRECITGDLLVNSFDKSPSQTYIRQHINGKSYGRTTGINIGGMTRKNLITIGYNVGIFNNNSTAANDTKYAETSGKYWSPLLVDRVTFSIGDHDMNTYSINYDANNYFNKRKGVTVGFNTTSQGKTDIFSSNGSLGADILLNYKNVNFDAEWNSMYRRVEGNTREMKTYQIRIGYNIIIARKAFFEPSFMVMKFRGNENAEASGEDIMYDAGINWYLNKKNCKLSLHYIKQKGNGDNGYTDEKTFKKGDFIGLGFVLII</sequence>
<feature type="signal peptide" evidence="1">
    <location>
        <begin position="1"/>
        <end position="18"/>
    </location>
</feature>
<dbReference type="EMBL" id="JAHESD010000014">
    <property type="protein sequence ID" value="MBT1703375.1"/>
    <property type="molecule type" value="Genomic_DNA"/>
</dbReference>
<keyword evidence="1" id="KW-0732">Signal</keyword>
<keyword evidence="3" id="KW-1185">Reference proteome</keyword>
<evidence type="ECO:0000313" key="3">
    <source>
        <dbReference type="Proteomes" id="UP000772618"/>
    </source>
</evidence>
<comment type="caution">
    <text evidence="2">The sequence shown here is derived from an EMBL/GenBank/DDBJ whole genome shotgun (WGS) entry which is preliminary data.</text>
</comment>
<dbReference type="Pfam" id="PF07396">
    <property type="entry name" value="Porin_O_P"/>
    <property type="match status" value="1"/>
</dbReference>
<name>A0ABS5VPL7_9BACT</name>
<dbReference type="RefSeq" id="WP_254153340.1">
    <property type="nucleotide sequence ID" value="NZ_JAHESD010000014.1"/>
</dbReference>
<evidence type="ECO:0000313" key="2">
    <source>
        <dbReference type="EMBL" id="MBT1703375.1"/>
    </source>
</evidence>
<protein>
    <recommendedName>
        <fullName evidence="4">Porin</fullName>
    </recommendedName>
</protein>
<dbReference type="InterPro" id="IPR023614">
    <property type="entry name" value="Porin_dom_sf"/>
</dbReference>
<organism evidence="2 3">
    <name type="scientific">Chryseosolibacter indicus</name>
    <dbReference type="NCBI Taxonomy" id="2782351"/>
    <lineage>
        <taxon>Bacteria</taxon>
        <taxon>Pseudomonadati</taxon>
        <taxon>Bacteroidota</taxon>
        <taxon>Cytophagia</taxon>
        <taxon>Cytophagales</taxon>
        <taxon>Chryseotaleaceae</taxon>
        <taxon>Chryseosolibacter</taxon>
    </lineage>
</organism>